<feature type="transmembrane region" description="Helical" evidence="5">
    <location>
        <begin position="96"/>
        <end position="113"/>
    </location>
</feature>
<dbReference type="PANTHER" id="PTHR10924:SF8">
    <property type="entry name" value="MFS DOMAIN-CONTAINING PROTEIN-RELATED"/>
    <property type="match status" value="1"/>
</dbReference>
<dbReference type="WBParaSite" id="ACRNAN_scaffold10542.g26062.t1">
    <property type="protein sequence ID" value="ACRNAN_scaffold10542.g26062.t1"/>
    <property type="gene ID" value="ACRNAN_scaffold10542.g26062"/>
</dbReference>
<proteinExistence type="predicted"/>
<sequence length="262" mass="29238">MPKTPSSASSGRQIFEDGQIFLFSPALFGQIVIFGLAFGAVQFLSISYNDYLCLNGYVMDFQPYYAFLILVGGLAGVFLFSVLVDHFQDYKRTYRSCFAIMSGSVCLLGWAVLRTDETFYVLLSLGMFGVFGMATIFIGVEMAVETVYPMNQAIVGGTLFASGYLFHLIFIGMKYVVRRRVVLKDYKHQVCHKGGVEEIIDYTTLPCLVGLVLIIGAILMLVCLQVKTQRQDYETNAKLMKISVFSIENPTFSGNFSRSIES</sequence>
<evidence type="ECO:0000256" key="5">
    <source>
        <dbReference type="SAM" id="Phobius"/>
    </source>
</evidence>
<keyword evidence="3 5" id="KW-1133">Transmembrane helix</keyword>
<feature type="transmembrane region" description="Helical" evidence="5">
    <location>
        <begin position="20"/>
        <end position="44"/>
    </location>
</feature>
<dbReference type="SUPFAM" id="SSF103473">
    <property type="entry name" value="MFS general substrate transporter"/>
    <property type="match status" value="1"/>
</dbReference>
<dbReference type="GO" id="GO:0016020">
    <property type="term" value="C:membrane"/>
    <property type="evidence" value="ECO:0007669"/>
    <property type="project" value="UniProtKB-SubCell"/>
</dbReference>
<feature type="transmembrane region" description="Helical" evidence="5">
    <location>
        <begin position="119"/>
        <end position="140"/>
    </location>
</feature>
<feature type="transmembrane region" description="Helical" evidence="5">
    <location>
        <begin position="152"/>
        <end position="177"/>
    </location>
</feature>
<protein>
    <submittedName>
        <fullName evidence="7">Uncharacterized protein</fullName>
    </submittedName>
</protein>
<evidence type="ECO:0000256" key="3">
    <source>
        <dbReference type="ARBA" id="ARBA00022989"/>
    </source>
</evidence>
<comment type="subcellular location">
    <subcellularLocation>
        <location evidence="1">Membrane</location>
        <topology evidence="1">Multi-pass membrane protein</topology>
    </subcellularLocation>
</comment>
<dbReference type="AlphaFoldDB" id="A0A914CGA2"/>
<evidence type="ECO:0000256" key="1">
    <source>
        <dbReference type="ARBA" id="ARBA00004141"/>
    </source>
</evidence>
<evidence type="ECO:0000256" key="2">
    <source>
        <dbReference type="ARBA" id="ARBA00022692"/>
    </source>
</evidence>
<keyword evidence="6" id="KW-1185">Reference proteome</keyword>
<organism evidence="6 7">
    <name type="scientific">Acrobeloides nanus</name>
    <dbReference type="NCBI Taxonomy" id="290746"/>
    <lineage>
        <taxon>Eukaryota</taxon>
        <taxon>Metazoa</taxon>
        <taxon>Ecdysozoa</taxon>
        <taxon>Nematoda</taxon>
        <taxon>Chromadorea</taxon>
        <taxon>Rhabditida</taxon>
        <taxon>Tylenchina</taxon>
        <taxon>Cephalobomorpha</taxon>
        <taxon>Cephaloboidea</taxon>
        <taxon>Cephalobidae</taxon>
        <taxon>Acrobeloides</taxon>
    </lineage>
</organism>
<evidence type="ECO:0000313" key="7">
    <source>
        <dbReference type="WBParaSite" id="ACRNAN_scaffold10542.g26062.t1"/>
    </source>
</evidence>
<evidence type="ECO:0000256" key="4">
    <source>
        <dbReference type="ARBA" id="ARBA00023136"/>
    </source>
</evidence>
<keyword evidence="2 5" id="KW-0812">Transmembrane</keyword>
<accession>A0A914CGA2</accession>
<feature type="transmembrane region" description="Helical" evidence="5">
    <location>
        <begin position="64"/>
        <end position="84"/>
    </location>
</feature>
<dbReference type="PANTHER" id="PTHR10924">
    <property type="entry name" value="MAJOR FACILITATOR SUPERFAMILY PROTEIN-RELATED"/>
    <property type="match status" value="1"/>
</dbReference>
<dbReference type="InterPro" id="IPR049680">
    <property type="entry name" value="FLVCR1-2_SLC49-like"/>
</dbReference>
<dbReference type="InterPro" id="IPR036259">
    <property type="entry name" value="MFS_trans_sf"/>
</dbReference>
<name>A0A914CGA2_9BILA</name>
<feature type="transmembrane region" description="Helical" evidence="5">
    <location>
        <begin position="202"/>
        <end position="224"/>
    </location>
</feature>
<dbReference type="Proteomes" id="UP000887540">
    <property type="component" value="Unplaced"/>
</dbReference>
<evidence type="ECO:0000313" key="6">
    <source>
        <dbReference type="Proteomes" id="UP000887540"/>
    </source>
</evidence>
<keyword evidence="4 5" id="KW-0472">Membrane</keyword>
<reference evidence="7" key="1">
    <citation type="submission" date="2022-11" db="UniProtKB">
        <authorList>
            <consortium name="WormBaseParasite"/>
        </authorList>
    </citation>
    <scope>IDENTIFICATION</scope>
</reference>